<name>A0ACB8FHI8_9SAUR</name>
<evidence type="ECO:0000313" key="2">
    <source>
        <dbReference type="Proteomes" id="UP000827872"/>
    </source>
</evidence>
<protein>
    <submittedName>
        <fullName evidence="1">Uncharacterized protein</fullName>
    </submittedName>
</protein>
<accession>A0ACB8FHI8</accession>
<proteinExistence type="predicted"/>
<organism evidence="1 2">
    <name type="scientific">Sphaerodactylus townsendi</name>
    <dbReference type="NCBI Taxonomy" id="933632"/>
    <lineage>
        <taxon>Eukaryota</taxon>
        <taxon>Metazoa</taxon>
        <taxon>Chordata</taxon>
        <taxon>Craniata</taxon>
        <taxon>Vertebrata</taxon>
        <taxon>Euteleostomi</taxon>
        <taxon>Lepidosauria</taxon>
        <taxon>Squamata</taxon>
        <taxon>Bifurcata</taxon>
        <taxon>Gekkota</taxon>
        <taxon>Sphaerodactylidae</taxon>
        <taxon>Sphaerodactylus</taxon>
    </lineage>
</organism>
<sequence length="182" mass="19430">MRVTGVAGSGGCAFCLRLQPARPSLPRCPQQGTRGSSWRLDQSRRLHGRARCTEHCAGLQSVSSGPYDKGEGTGYWRGPWSGEEGAEASRLAVLGPLCPGLRDPDAAALVFAGPVVLSTPAQLIAPVVVAKGTLSITTTEIYFEVDEDDPAFKKIDPKELDFLGKQGPNSVSKLQRRLNLAQ</sequence>
<keyword evidence="2" id="KW-1185">Reference proteome</keyword>
<evidence type="ECO:0000313" key="1">
    <source>
        <dbReference type="EMBL" id="KAH8004539.1"/>
    </source>
</evidence>
<dbReference type="Proteomes" id="UP000827872">
    <property type="component" value="Linkage Group LG04"/>
</dbReference>
<reference evidence="1" key="1">
    <citation type="submission" date="2021-08" db="EMBL/GenBank/DDBJ databases">
        <title>The first chromosome-level gecko genome reveals the dynamic sex chromosomes of Neotropical dwarf geckos (Sphaerodactylidae: Sphaerodactylus).</title>
        <authorList>
            <person name="Pinto B.J."/>
            <person name="Keating S.E."/>
            <person name="Gamble T."/>
        </authorList>
    </citation>
    <scope>NUCLEOTIDE SEQUENCE</scope>
    <source>
        <strain evidence="1">TG3544</strain>
    </source>
</reference>
<comment type="caution">
    <text evidence="1">The sequence shown here is derived from an EMBL/GenBank/DDBJ whole genome shotgun (WGS) entry which is preliminary data.</text>
</comment>
<dbReference type="EMBL" id="CM037617">
    <property type="protein sequence ID" value="KAH8004539.1"/>
    <property type="molecule type" value="Genomic_DNA"/>
</dbReference>
<gene>
    <name evidence="1" type="ORF">K3G42_013694</name>
</gene>